<feature type="transmembrane region" description="Helical" evidence="6">
    <location>
        <begin position="405"/>
        <end position="428"/>
    </location>
</feature>
<evidence type="ECO:0000313" key="7">
    <source>
        <dbReference type="EMBL" id="SVA05220.1"/>
    </source>
</evidence>
<feature type="transmembrane region" description="Helical" evidence="6">
    <location>
        <begin position="135"/>
        <end position="156"/>
    </location>
</feature>
<feature type="transmembrane region" description="Helical" evidence="6">
    <location>
        <begin position="203"/>
        <end position="223"/>
    </location>
</feature>
<feature type="transmembrane region" description="Helical" evidence="6">
    <location>
        <begin position="303"/>
        <end position="327"/>
    </location>
</feature>
<dbReference type="InterPro" id="IPR050833">
    <property type="entry name" value="Poly_Biosynth_Transport"/>
</dbReference>
<feature type="transmembrane region" description="Helical" evidence="6">
    <location>
        <begin position="278"/>
        <end position="297"/>
    </location>
</feature>
<keyword evidence="4 6" id="KW-1133">Transmembrane helix</keyword>
<comment type="subcellular location">
    <subcellularLocation>
        <location evidence="1">Cell membrane</location>
        <topology evidence="1">Multi-pass membrane protein</topology>
    </subcellularLocation>
</comment>
<evidence type="ECO:0000256" key="2">
    <source>
        <dbReference type="ARBA" id="ARBA00022475"/>
    </source>
</evidence>
<keyword evidence="5 6" id="KW-0472">Membrane</keyword>
<dbReference type="PANTHER" id="PTHR30250">
    <property type="entry name" value="PST FAMILY PREDICTED COLANIC ACID TRANSPORTER"/>
    <property type="match status" value="1"/>
</dbReference>
<keyword evidence="3 6" id="KW-0812">Transmembrane</keyword>
<dbReference type="AlphaFoldDB" id="A0A381SMF4"/>
<feature type="transmembrane region" description="Helical" evidence="6">
    <location>
        <begin position="72"/>
        <end position="96"/>
    </location>
</feature>
<name>A0A381SMF4_9ZZZZ</name>
<feature type="transmembrane region" description="Helical" evidence="6">
    <location>
        <begin position="434"/>
        <end position="453"/>
    </location>
</feature>
<evidence type="ECO:0008006" key="8">
    <source>
        <dbReference type="Google" id="ProtNLM"/>
    </source>
</evidence>
<evidence type="ECO:0000256" key="3">
    <source>
        <dbReference type="ARBA" id="ARBA00022692"/>
    </source>
</evidence>
<dbReference type="EMBL" id="UINC01003314">
    <property type="protein sequence ID" value="SVA05220.1"/>
    <property type="molecule type" value="Genomic_DNA"/>
</dbReference>
<feature type="transmembrane region" description="Helical" evidence="6">
    <location>
        <begin position="40"/>
        <end position="60"/>
    </location>
</feature>
<feature type="transmembrane region" description="Helical" evidence="6">
    <location>
        <begin position="348"/>
        <end position="367"/>
    </location>
</feature>
<feature type="transmembrane region" description="Helical" evidence="6">
    <location>
        <begin position="108"/>
        <end position="128"/>
    </location>
</feature>
<accession>A0A381SMF4</accession>
<organism evidence="7">
    <name type="scientific">marine metagenome</name>
    <dbReference type="NCBI Taxonomy" id="408172"/>
    <lineage>
        <taxon>unclassified sequences</taxon>
        <taxon>metagenomes</taxon>
        <taxon>ecological metagenomes</taxon>
    </lineage>
</organism>
<reference evidence="7" key="1">
    <citation type="submission" date="2018-05" db="EMBL/GenBank/DDBJ databases">
        <authorList>
            <person name="Lanie J.A."/>
            <person name="Ng W.-L."/>
            <person name="Kazmierczak K.M."/>
            <person name="Andrzejewski T.M."/>
            <person name="Davidsen T.M."/>
            <person name="Wayne K.J."/>
            <person name="Tettelin H."/>
            <person name="Glass J.I."/>
            <person name="Rusch D."/>
            <person name="Podicherti R."/>
            <person name="Tsui H.-C.T."/>
            <person name="Winkler M.E."/>
        </authorList>
    </citation>
    <scope>NUCLEOTIDE SEQUENCE</scope>
</reference>
<keyword evidence="2" id="KW-1003">Cell membrane</keyword>
<dbReference type="PANTHER" id="PTHR30250:SF11">
    <property type="entry name" value="O-ANTIGEN TRANSPORTER-RELATED"/>
    <property type="match status" value="1"/>
</dbReference>
<feature type="transmembrane region" description="Helical" evidence="6">
    <location>
        <begin position="7"/>
        <end position="28"/>
    </location>
</feature>
<feature type="transmembrane region" description="Helical" evidence="6">
    <location>
        <begin position="235"/>
        <end position="257"/>
    </location>
</feature>
<sequence>MKSDLLITFLNGLAVVAGVFFLNGMIARMHGLDVLGEFSYIRRIVTSCISVLLFGMNVGLPYYISRNTNPNYAYGGGVLFTCISFPLILFITWLIANGYLPGLKAEDSHIYFLYIIGIGAQYLSYSIFRGYMNMIGANILQLLCTAVIPIIAFYYFSTLSHTINQIALCILLISLIGIFYRVESVKKPFELLRCVSSLFKYGFARLPSFLAQFFLIAGLPIFLAKEITSANMALLNAGISIVRLALIFVTPLGMILLPRISHALAQGEKFKVGQGMEILLTITIYFSTIICGIVFLYTEELLILWLGQITTDGILLVKLVILAFPFYSVMGVLRGPIDAGSEKGYNSIIYVIAALGMLFSFLMFRIANVNIMIAGTISFAFGHSVSMLGCLYFSKKLFDVSINLVQTFTTVVLIVIMINALALVIGLIFDGPLLQLVVFLISFSVMALLYMHYSTSDWVMELKKRIYN</sequence>
<evidence type="ECO:0000256" key="6">
    <source>
        <dbReference type="SAM" id="Phobius"/>
    </source>
</evidence>
<evidence type="ECO:0000256" key="5">
    <source>
        <dbReference type="ARBA" id="ARBA00023136"/>
    </source>
</evidence>
<feature type="transmembrane region" description="Helical" evidence="6">
    <location>
        <begin position="373"/>
        <end position="393"/>
    </location>
</feature>
<protein>
    <recommendedName>
        <fullName evidence="8">Polysaccharide biosynthesis protein C-terminal domain-containing protein</fullName>
    </recommendedName>
</protein>
<gene>
    <name evidence="7" type="ORF">METZ01_LOCUS58074</name>
</gene>
<feature type="transmembrane region" description="Helical" evidence="6">
    <location>
        <begin position="162"/>
        <end position="182"/>
    </location>
</feature>
<evidence type="ECO:0000256" key="1">
    <source>
        <dbReference type="ARBA" id="ARBA00004651"/>
    </source>
</evidence>
<proteinExistence type="predicted"/>
<dbReference type="GO" id="GO:0005886">
    <property type="term" value="C:plasma membrane"/>
    <property type="evidence" value="ECO:0007669"/>
    <property type="project" value="UniProtKB-SubCell"/>
</dbReference>
<evidence type="ECO:0000256" key="4">
    <source>
        <dbReference type="ARBA" id="ARBA00022989"/>
    </source>
</evidence>